<organism evidence="7 8">
    <name type="scientific">Euphydryas editha</name>
    <name type="common">Edith's checkerspot</name>
    <dbReference type="NCBI Taxonomy" id="104508"/>
    <lineage>
        <taxon>Eukaryota</taxon>
        <taxon>Metazoa</taxon>
        <taxon>Ecdysozoa</taxon>
        <taxon>Arthropoda</taxon>
        <taxon>Hexapoda</taxon>
        <taxon>Insecta</taxon>
        <taxon>Pterygota</taxon>
        <taxon>Neoptera</taxon>
        <taxon>Endopterygota</taxon>
        <taxon>Lepidoptera</taxon>
        <taxon>Glossata</taxon>
        <taxon>Ditrysia</taxon>
        <taxon>Papilionoidea</taxon>
        <taxon>Nymphalidae</taxon>
        <taxon>Nymphalinae</taxon>
        <taxon>Euphydryas</taxon>
    </lineage>
</organism>
<protein>
    <recommendedName>
        <fullName evidence="2">Regulatory protein zeste</fullName>
    </recommendedName>
</protein>
<gene>
    <name evidence="7" type="ORF">EEDITHA_LOCUS4994</name>
</gene>
<keyword evidence="4" id="KW-0804">Transcription</keyword>
<evidence type="ECO:0000259" key="6">
    <source>
        <dbReference type="Pfam" id="PF13873"/>
    </source>
</evidence>
<dbReference type="GO" id="GO:0005634">
    <property type="term" value="C:nucleus"/>
    <property type="evidence" value="ECO:0007669"/>
    <property type="project" value="TreeGrafter"/>
</dbReference>
<comment type="caution">
    <text evidence="7">The sequence shown here is derived from an EMBL/GenBank/DDBJ whole genome shotgun (WGS) entry which is preliminary data.</text>
</comment>
<proteinExistence type="predicted"/>
<dbReference type="PANTHER" id="PTHR23098:SF16">
    <property type="entry name" value="REGULATORY PROTEIN ZESTE"/>
    <property type="match status" value="1"/>
</dbReference>
<comment type="function">
    <text evidence="5">Involved in transvection phenomena (= synapsis-dependent gene expression), where the synaptic pairing of chromosomes carrying genes with which zeste interacts influences the expression of these genes. Zeste binds to DNA and stimulates transcription from a nearby promoter.</text>
</comment>
<evidence type="ECO:0000256" key="2">
    <source>
        <dbReference type="ARBA" id="ARBA00016807"/>
    </source>
</evidence>
<feature type="domain" description="Myb/SANT-like DNA-binding" evidence="6">
    <location>
        <begin position="49"/>
        <end position="125"/>
    </location>
</feature>
<keyword evidence="8" id="KW-1185">Reference proteome</keyword>
<evidence type="ECO:0000256" key="4">
    <source>
        <dbReference type="ARBA" id="ARBA00023163"/>
    </source>
</evidence>
<keyword evidence="3" id="KW-0805">Transcription regulation</keyword>
<dbReference type="InterPro" id="IPR028002">
    <property type="entry name" value="Myb_DNA-bind_5"/>
</dbReference>
<name>A0AAU9TMQ3_EUPED</name>
<evidence type="ECO:0000313" key="8">
    <source>
        <dbReference type="Proteomes" id="UP001153954"/>
    </source>
</evidence>
<evidence type="ECO:0000256" key="5">
    <source>
        <dbReference type="ARBA" id="ARBA00025466"/>
    </source>
</evidence>
<sequence length="420" mass="47296">MEIEASFLKLFEFGSEGSKNKQITDAIVELIYRDNLPFSVVEAPCVGTRRVSGQQLDILWEYLNSHRDIAVSFNRSLQSKEHSKRKWQEVAEVLNAQGDGAHKDWKSWSKYWVDYKAKLKRRVADLRLSQRRTGGGPSTEQPLSDIENKFLQILGEDYGQGLIGVQVEPFPPSGSTTATIGVESPVIDILIPNQDSPASDSILIRPPESLQTLIFQEAPLSDNPPSHSLIPFCDPPTAAPAAVAAVLPPRRPRRRREVPLSHEAARRTLIQHSESTAQATINRSQSLEGIRHTLVGIKEALTELCNIITRIERHEKDNDKNQTDEDTMVYTLCPRIQASATYYKTKLKVHNYTHYNLKTKEIICYLWHEGNSGLDSDVFASIILKHLKSKIEEAPYQILSMLRLPKPVYKPGQCFAGTCC</sequence>
<comment type="subunit">
    <text evidence="1">Self-associates forming complexes of several hundred monomers.</text>
</comment>
<reference evidence="7" key="1">
    <citation type="submission" date="2022-03" db="EMBL/GenBank/DDBJ databases">
        <authorList>
            <person name="Tunstrom K."/>
        </authorList>
    </citation>
    <scope>NUCLEOTIDE SEQUENCE</scope>
</reference>
<evidence type="ECO:0000256" key="3">
    <source>
        <dbReference type="ARBA" id="ARBA00023015"/>
    </source>
</evidence>
<dbReference type="EMBL" id="CAKOGL010000007">
    <property type="protein sequence ID" value="CAH2088879.1"/>
    <property type="molecule type" value="Genomic_DNA"/>
</dbReference>
<evidence type="ECO:0000313" key="7">
    <source>
        <dbReference type="EMBL" id="CAH2088879.1"/>
    </source>
</evidence>
<dbReference type="AlphaFoldDB" id="A0AAU9TMQ3"/>
<accession>A0AAU9TMQ3</accession>
<evidence type="ECO:0000256" key="1">
    <source>
        <dbReference type="ARBA" id="ARBA00011764"/>
    </source>
</evidence>
<dbReference type="Proteomes" id="UP001153954">
    <property type="component" value="Unassembled WGS sequence"/>
</dbReference>
<dbReference type="Pfam" id="PF13873">
    <property type="entry name" value="Myb_DNA-bind_5"/>
    <property type="match status" value="1"/>
</dbReference>
<dbReference type="PANTHER" id="PTHR23098">
    <property type="entry name" value="AGAP001331-PA-RELATED"/>
    <property type="match status" value="1"/>
</dbReference>